<proteinExistence type="predicted"/>
<dbReference type="EMBL" id="CZAB01000073">
    <property type="protein sequence ID" value="CUQ01501.1"/>
    <property type="molecule type" value="Genomic_DNA"/>
</dbReference>
<dbReference type="AlphaFoldDB" id="A0A174SYW6"/>
<dbReference type="Proteomes" id="UP000095512">
    <property type="component" value="Unassembled WGS sequence"/>
</dbReference>
<sequence>MADLGKIAVTDGGNYSVSTTYEKLTFVHYQGDAYMTLKTVKGVTPTDDGVNYKLFCKSAELATASKAGIVMPDGTTTTVNSSGKMSAKRATQSTPGIVKGSNSIKVGSDGAIDVNTTFTQAVNLANIITGEAIATILGKVSKAIATTMNLNQNALLKSMLTSIDVNDSSKIPTAAYIHTLVERIGMGTQLTAGANLTEVANELSSNLANKNIIGTYNIPNITGVSTAPENIASGYHNVAKYSNGQCIYSALVYVYTSAIANSVIGTISSQYAPKQDISAYVYDFAGRRFLMILISPDGTIKLLTLEGTAIPESAVKVRGSIVF</sequence>
<protein>
    <submittedName>
        <fullName evidence="1">Uncharacterized protein</fullName>
    </submittedName>
</protein>
<reference evidence="1 2" key="1">
    <citation type="submission" date="2015-09" db="EMBL/GenBank/DDBJ databases">
        <authorList>
            <consortium name="Pathogen Informatics"/>
        </authorList>
    </citation>
    <scope>NUCLEOTIDE SEQUENCE [LARGE SCALE GENOMIC DNA]</scope>
    <source>
        <strain evidence="1 2">2789STDY5834865</strain>
    </source>
</reference>
<evidence type="ECO:0000313" key="2">
    <source>
        <dbReference type="Proteomes" id="UP000095512"/>
    </source>
</evidence>
<dbReference type="RefSeq" id="WP_242857979.1">
    <property type="nucleotide sequence ID" value="NZ_CZAB01000073.1"/>
</dbReference>
<name>A0A174SYW6_9FIRM</name>
<gene>
    <name evidence="1" type="ORF">ERS852480_04648</name>
</gene>
<organism evidence="1 2">
    <name type="scientific">Enterocloster clostridioformis</name>
    <dbReference type="NCBI Taxonomy" id="1531"/>
    <lineage>
        <taxon>Bacteria</taxon>
        <taxon>Bacillati</taxon>
        <taxon>Bacillota</taxon>
        <taxon>Clostridia</taxon>
        <taxon>Lachnospirales</taxon>
        <taxon>Lachnospiraceae</taxon>
        <taxon>Enterocloster</taxon>
    </lineage>
</organism>
<accession>A0A174SYW6</accession>
<evidence type="ECO:0000313" key="1">
    <source>
        <dbReference type="EMBL" id="CUQ01501.1"/>
    </source>
</evidence>